<dbReference type="EMBL" id="CP102845">
    <property type="protein sequence ID" value="UVF19770.1"/>
    <property type="molecule type" value="Genomic_DNA"/>
</dbReference>
<dbReference type="InterPro" id="IPR024399">
    <property type="entry name" value="DUF2628"/>
</dbReference>
<keyword evidence="2" id="KW-0472">Membrane</keyword>
<organism evidence="3 4">
    <name type="scientific">Microvirga terrae</name>
    <dbReference type="NCBI Taxonomy" id="2740529"/>
    <lineage>
        <taxon>Bacteria</taxon>
        <taxon>Pseudomonadati</taxon>
        <taxon>Pseudomonadota</taxon>
        <taxon>Alphaproteobacteria</taxon>
        <taxon>Hyphomicrobiales</taxon>
        <taxon>Methylobacteriaceae</taxon>
        <taxon>Microvirga</taxon>
    </lineage>
</organism>
<dbReference type="Pfam" id="PF10947">
    <property type="entry name" value="DUF2628"/>
    <property type="match status" value="1"/>
</dbReference>
<evidence type="ECO:0000256" key="2">
    <source>
        <dbReference type="SAM" id="Phobius"/>
    </source>
</evidence>
<evidence type="ECO:0000313" key="4">
    <source>
        <dbReference type="Proteomes" id="UP001017257"/>
    </source>
</evidence>
<evidence type="ECO:0000313" key="3">
    <source>
        <dbReference type="EMBL" id="UVF19770.1"/>
    </source>
</evidence>
<dbReference type="RefSeq" id="WP_173948749.1">
    <property type="nucleotide sequence ID" value="NZ_CP102845.1"/>
</dbReference>
<feature type="transmembrane region" description="Helical" evidence="2">
    <location>
        <begin position="29"/>
        <end position="44"/>
    </location>
</feature>
<evidence type="ECO:0000256" key="1">
    <source>
        <dbReference type="SAM" id="MobiDB-lite"/>
    </source>
</evidence>
<feature type="compositionally biased region" description="Low complexity" evidence="1">
    <location>
        <begin position="134"/>
        <end position="148"/>
    </location>
</feature>
<reference evidence="3" key="1">
    <citation type="submission" date="2022-08" db="EMBL/GenBank/DDBJ databases">
        <title>Microvirga terrae sp. nov., isolated from soil.</title>
        <authorList>
            <person name="Kim K.H."/>
            <person name="Seo Y.L."/>
            <person name="Kim J.M."/>
            <person name="Lee J.K."/>
            <person name="Han D.M."/>
            <person name="Jeon C.O."/>
        </authorList>
    </citation>
    <scope>NUCLEOTIDE SEQUENCE</scope>
    <source>
        <strain evidence="3">R24</strain>
    </source>
</reference>
<keyword evidence="4" id="KW-1185">Reference proteome</keyword>
<proteinExistence type="predicted"/>
<keyword evidence="2" id="KW-1133">Transmembrane helix</keyword>
<sequence length="170" mass="18477">MTTYTLHLPRDARPGDATALDESELVRDAFSWGAFFFTFLWFFYHRLWLAGLGVLVLVLAFGGLMALLDVHPLAGSLAQLLLQGLIGLEANSLRRWTLARHGLPVADVVTAEDQDEAEAKAFARWLAAKSSLASSLASSPPRGPAPAAILSTPRRSEPVIGLFPDAERPR</sequence>
<dbReference type="Proteomes" id="UP001017257">
    <property type="component" value="Chromosome"/>
</dbReference>
<feature type="transmembrane region" description="Helical" evidence="2">
    <location>
        <begin position="49"/>
        <end position="67"/>
    </location>
</feature>
<gene>
    <name evidence="3" type="ORF">HPT29_001025</name>
</gene>
<accession>A0ABY5RR81</accession>
<keyword evidence="2" id="KW-0812">Transmembrane</keyword>
<name>A0ABY5RR81_9HYPH</name>
<feature type="region of interest" description="Disordered" evidence="1">
    <location>
        <begin position="134"/>
        <end position="170"/>
    </location>
</feature>
<protein>
    <submittedName>
        <fullName evidence="3">DUF2628 domain-containing protein</fullName>
    </submittedName>
</protein>